<dbReference type="AlphaFoldDB" id="A0A9D3BQW2"/>
<sequence>MRTSEQNECKLQEHISKLSQELQGTRDENRALQEAEKLLTAERDELKNDLRENLEIMIENQEELRVALEENREQIKQIKLLESEKARKPNELPPDLTSSNVHTHTHTHSNICMQVDV</sequence>
<accession>A0A9D3BQW2</accession>
<evidence type="ECO:0000256" key="2">
    <source>
        <dbReference type="SAM" id="MobiDB-lite"/>
    </source>
</evidence>
<proteinExistence type="predicted"/>
<reference evidence="3" key="1">
    <citation type="submission" date="2020-03" db="EMBL/GenBank/DDBJ databases">
        <title>Intra-Species Differences in Population Size shape Life History and Genome Evolution.</title>
        <authorList>
            <person name="Willemsen D."/>
            <person name="Cui R."/>
            <person name="Valenzano D.R."/>
        </authorList>
    </citation>
    <scope>NUCLEOTIDE SEQUENCE</scope>
    <source>
        <strain evidence="3">GRZ</strain>
        <tissue evidence="3">Whole</tissue>
    </source>
</reference>
<dbReference type="EMBL" id="JAAVVJ010000007">
    <property type="protein sequence ID" value="KAF7219172.1"/>
    <property type="molecule type" value="Genomic_DNA"/>
</dbReference>
<evidence type="ECO:0000313" key="4">
    <source>
        <dbReference type="Proteomes" id="UP000822369"/>
    </source>
</evidence>
<protein>
    <submittedName>
        <fullName evidence="3">Centromere-associated protein E-like</fullName>
    </submittedName>
</protein>
<comment type="caution">
    <text evidence="3">The sequence shown here is derived from an EMBL/GenBank/DDBJ whole genome shotgun (WGS) entry which is preliminary data.</text>
</comment>
<dbReference type="Proteomes" id="UP000822369">
    <property type="component" value="Chromosome 7"/>
</dbReference>
<organism evidence="3 4">
    <name type="scientific">Nothobranchius furzeri</name>
    <name type="common">Turquoise killifish</name>
    <dbReference type="NCBI Taxonomy" id="105023"/>
    <lineage>
        <taxon>Eukaryota</taxon>
        <taxon>Metazoa</taxon>
        <taxon>Chordata</taxon>
        <taxon>Craniata</taxon>
        <taxon>Vertebrata</taxon>
        <taxon>Euteleostomi</taxon>
        <taxon>Actinopterygii</taxon>
        <taxon>Neopterygii</taxon>
        <taxon>Teleostei</taxon>
        <taxon>Neoteleostei</taxon>
        <taxon>Acanthomorphata</taxon>
        <taxon>Ovalentaria</taxon>
        <taxon>Atherinomorphae</taxon>
        <taxon>Cyprinodontiformes</taxon>
        <taxon>Nothobranchiidae</taxon>
        <taxon>Nothobranchius</taxon>
    </lineage>
</organism>
<evidence type="ECO:0000256" key="1">
    <source>
        <dbReference type="SAM" id="Coils"/>
    </source>
</evidence>
<gene>
    <name evidence="3" type="ORF">G4P62_006589</name>
</gene>
<feature type="coiled-coil region" evidence="1">
    <location>
        <begin position="15"/>
        <end position="84"/>
    </location>
</feature>
<feature type="region of interest" description="Disordered" evidence="2">
    <location>
        <begin position="86"/>
        <end position="105"/>
    </location>
</feature>
<keyword evidence="1" id="KW-0175">Coiled coil</keyword>
<name>A0A9D3BQW2_NOTFU</name>
<evidence type="ECO:0000313" key="3">
    <source>
        <dbReference type="EMBL" id="KAF7219172.1"/>
    </source>
</evidence>